<dbReference type="EMBL" id="MU842811">
    <property type="protein sequence ID" value="KAK2035006.1"/>
    <property type="molecule type" value="Genomic_DNA"/>
</dbReference>
<accession>A0AAD9M576</accession>
<feature type="region of interest" description="Disordered" evidence="6">
    <location>
        <begin position="350"/>
        <end position="403"/>
    </location>
</feature>
<feature type="transmembrane region" description="Helical" evidence="7">
    <location>
        <begin position="147"/>
        <end position="169"/>
    </location>
</feature>
<dbReference type="Pfam" id="PF20684">
    <property type="entry name" value="Fung_rhodopsin"/>
    <property type="match status" value="1"/>
</dbReference>
<keyword evidence="3 7" id="KW-1133">Transmembrane helix</keyword>
<comment type="subcellular location">
    <subcellularLocation>
        <location evidence="1">Membrane</location>
        <topology evidence="1">Multi-pass membrane protein</topology>
    </subcellularLocation>
</comment>
<keyword evidence="10" id="KW-1185">Reference proteome</keyword>
<keyword evidence="4 7" id="KW-0472">Membrane</keyword>
<name>A0AAD9M576_9PEZI</name>
<dbReference type="InterPro" id="IPR049326">
    <property type="entry name" value="Rhodopsin_dom_fungi"/>
</dbReference>
<evidence type="ECO:0000256" key="5">
    <source>
        <dbReference type="ARBA" id="ARBA00038359"/>
    </source>
</evidence>
<dbReference type="PANTHER" id="PTHR33048:SF160">
    <property type="entry name" value="SAT4 FAMILY MEMBRANE PROTEIN"/>
    <property type="match status" value="1"/>
</dbReference>
<feature type="domain" description="Rhodopsin" evidence="8">
    <location>
        <begin position="54"/>
        <end position="229"/>
    </location>
</feature>
<evidence type="ECO:0000256" key="2">
    <source>
        <dbReference type="ARBA" id="ARBA00022692"/>
    </source>
</evidence>
<sequence>MSACVQTSCRWEDQLTMSKLTQDLCRAFPHESRKSEIKQVATVFASVTFPIVGLRLLSRWVATSRLEFDDWITIATSLVVGATLGCVIETADLGFGNHFWDIDPSHAEGIAKLYYSIQMLYVVIIILVKAAIVAFFARIFPRRRFRIAVYIVLAVLIIHGLLFVLLIMFECTPVAAIWDRTLERKCIDINAVTLASAILSIIEDFVILAMPISELKRLQLTRKKKTAYMYHLNGERVDLVNWSVAEISCALLCGSLPALRPLFMKIPQLFAMARGKGRDSDIKEPLETYRKDNNEICIANDKSHGLISMTQLYLPNARVPDEWIKEDELYAMRRDVERQIVERQVGGHYSNRVSPVTEPLRSHPTWKRRDSESTTTTGTYSNPRSPTVMSSSTYPSPKSPTPLLRVKEYESSSRSVRNYVNTNFPRTWW</sequence>
<proteinExistence type="inferred from homology"/>
<protein>
    <submittedName>
        <fullName evidence="9">Integral membrane protein</fullName>
    </submittedName>
</protein>
<comment type="similarity">
    <text evidence="5">Belongs to the SAT4 family.</text>
</comment>
<evidence type="ECO:0000256" key="6">
    <source>
        <dbReference type="SAM" id="MobiDB-lite"/>
    </source>
</evidence>
<evidence type="ECO:0000313" key="9">
    <source>
        <dbReference type="EMBL" id="KAK2035006.1"/>
    </source>
</evidence>
<feature type="transmembrane region" description="Helical" evidence="7">
    <location>
        <begin position="119"/>
        <end position="140"/>
    </location>
</feature>
<keyword evidence="2 7" id="KW-0812">Transmembrane</keyword>
<evidence type="ECO:0000256" key="7">
    <source>
        <dbReference type="SAM" id="Phobius"/>
    </source>
</evidence>
<organism evidence="9 10">
    <name type="scientific">Colletotrichum zoysiae</name>
    <dbReference type="NCBI Taxonomy" id="1216348"/>
    <lineage>
        <taxon>Eukaryota</taxon>
        <taxon>Fungi</taxon>
        <taxon>Dikarya</taxon>
        <taxon>Ascomycota</taxon>
        <taxon>Pezizomycotina</taxon>
        <taxon>Sordariomycetes</taxon>
        <taxon>Hypocreomycetidae</taxon>
        <taxon>Glomerellales</taxon>
        <taxon>Glomerellaceae</taxon>
        <taxon>Colletotrichum</taxon>
        <taxon>Colletotrichum graminicola species complex</taxon>
    </lineage>
</organism>
<dbReference type="PANTHER" id="PTHR33048">
    <property type="entry name" value="PTH11-LIKE INTEGRAL MEMBRANE PROTEIN (AFU_ORTHOLOGUE AFUA_5G11245)"/>
    <property type="match status" value="1"/>
</dbReference>
<evidence type="ECO:0000256" key="4">
    <source>
        <dbReference type="ARBA" id="ARBA00023136"/>
    </source>
</evidence>
<comment type="caution">
    <text evidence="9">The sequence shown here is derived from an EMBL/GenBank/DDBJ whole genome shotgun (WGS) entry which is preliminary data.</text>
</comment>
<gene>
    <name evidence="9" type="ORF">LX32DRAFT_578145</name>
</gene>
<reference evidence="9" key="1">
    <citation type="submission" date="2021-06" db="EMBL/GenBank/DDBJ databases">
        <title>Comparative genomics, transcriptomics and evolutionary studies reveal genomic signatures of adaptation to plant cell wall in hemibiotrophic fungi.</title>
        <authorList>
            <consortium name="DOE Joint Genome Institute"/>
            <person name="Baroncelli R."/>
            <person name="Diaz J.F."/>
            <person name="Benocci T."/>
            <person name="Peng M."/>
            <person name="Battaglia E."/>
            <person name="Haridas S."/>
            <person name="Andreopoulos W."/>
            <person name="Labutti K."/>
            <person name="Pangilinan J."/>
            <person name="Floch G.L."/>
            <person name="Makela M.R."/>
            <person name="Henrissat B."/>
            <person name="Grigoriev I.V."/>
            <person name="Crouch J.A."/>
            <person name="De Vries R.P."/>
            <person name="Sukno S.A."/>
            <person name="Thon M.R."/>
        </authorList>
    </citation>
    <scope>NUCLEOTIDE SEQUENCE</scope>
    <source>
        <strain evidence="9">MAFF235873</strain>
    </source>
</reference>
<feature type="compositionally biased region" description="Polar residues" evidence="6">
    <location>
        <begin position="373"/>
        <end position="389"/>
    </location>
</feature>
<evidence type="ECO:0000313" key="10">
    <source>
        <dbReference type="Proteomes" id="UP001232148"/>
    </source>
</evidence>
<evidence type="ECO:0000256" key="3">
    <source>
        <dbReference type="ARBA" id="ARBA00022989"/>
    </source>
</evidence>
<dbReference type="GO" id="GO:0016020">
    <property type="term" value="C:membrane"/>
    <property type="evidence" value="ECO:0007669"/>
    <property type="project" value="UniProtKB-SubCell"/>
</dbReference>
<evidence type="ECO:0000256" key="1">
    <source>
        <dbReference type="ARBA" id="ARBA00004141"/>
    </source>
</evidence>
<dbReference type="AlphaFoldDB" id="A0AAD9M576"/>
<evidence type="ECO:0000259" key="8">
    <source>
        <dbReference type="Pfam" id="PF20684"/>
    </source>
</evidence>
<dbReference type="Proteomes" id="UP001232148">
    <property type="component" value="Unassembled WGS sequence"/>
</dbReference>
<dbReference type="InterPro" id="IPR052337">
    <property type="entry name" value="SAT4-like"/>
</dbReference>